<comment type="caution">
    <text evidence="2">The sequence shown here is derived from an EMBL/GenBank/DDBJ whole genome shotgun (WGS) entry which is preliminary data.</text>
</comment>
<sequence>MEFLGNEGTLSPQGGMPAHSVGEDAKHESSFLLPLWAEGNGKCLLSIEREPLELHPIGCKRPVGTPPPFQPHHASGAQLGEEEREAEKETHRDDREA</sequence>
<evidence type="ECO:0000313" key="2">
    <source>
        <dbReference type="EMBL" id="KAA0707734.1"/>
    </source>
</evidence>
<organism evidence="2 3">
    <name type="scientific">Triplophysa tibetana</name>
    <dbReference type="NCBI Taxonomy" id="1572043"/>
    <lineage>
        <taxon>Eukaryota</taxon>
        <taxon>Metazoa</taxon>
        <taxon>Chordata</taxon>
        <taxon>Craniata</taxon>
        <taxon>Vertebrata</taxon>
        <taxon>Euteleostomi</taxon>
        <taxon>Actinopterygii</taxon>
        <taxon>Neopterygii</taxon>
        <taxon>Teleostei</taxon>
        <taxon>Ostariophysi</taxon>
        <taxon>Cypriniformes</taxon>
        <taxon>Nemacheilidae</taxon>
        <taxon>Triplophysa</taxon>
    </lineage>
</organism>
<dbReference type="Proteomes" id="UP000324632">
    <property type="component" value="Chromosome 19"/>
</dbReference>
<protein>
    <submittedName>
        <fullName evidence="2">Uncharacterized protein</fullName>
    </submittedName>
</protein>
<feature type="region of interest" description="Disordered" evidence="1">
    <location>
        <begin position="1"/>
        <end position="27"/>
    </location>
</feature>
<feature type="compositionally biased region" description="Basic and acidic residues" evidence="1">
    <location>
        <begin position="85"/>
        <end position="97"/>
    </location>
</feature>
<keyword evidence="3" id="KW-1185">Reference proteome</keyword>
<gene>
    <name evidence="2" type="ORF">E1301_Tti010507</name>
</gene>
<evidence type="ECO:0000256" key="1">
    <source>
        <dbReference type="SAM" id="MobiDB-lite"/>
    </source>
</evidence>
<reference evidence="2 3" key="1">
    <citation type="journal article" date="2019" name="Mol. Ecol. Resour.">
        <title>Chromosome-level genome assembly of Triplophysa tibetana, a fish adapted to the harsh high-altitude environment of the Tibetan Plateau.</title>
        <authorList>
            <person name="Yang X."/>
            <person name="Liu H."/>
            <person name="Ma Z."/>
            <person name="Zou Y."/>
            <person name="Zou M."/>
            <person name="Mao Y."/>
            <person name="Li X."/>
            <person name="Wang H."/>
            <person name="Chen T."/>
            <person name="Wang W."/>
            <person name="Yang R."/>
        </authorList>
    </citation>
    <scope>NUCLEOTIDE SEQUENCE [LARGE SCALE GENOMIC DNA]</scope>
    <source>
        <strain evidence="2">TTIB1903HZAU</strain>
        <tissue evidence="2">Muscle</tissue>
    </source>
</reference>
<evidence type="ECO:0000313" key="3">
    <source>
        <dbReference type="Proteomes" id="UP000324632"/>
    </source>
</evidence>
<name>A0A5A9NCL1_9TELE</name>
<proteinExistence type="predicted"/>
<dbReference type="EMBL" id="SOYY01000019">
    <property type="protein sequence ID" value="KAA0707734.1"/>
    <property type="molecule type" value="Genomic_DNA"/>
</dbReference>
<feature type="region of interest" description="Disordered" evidence="1">
    <location>
        <begin position="58"/>
        <end position="97"/>
    </location>
</feature>
<dbReference type="AlphaFoldDB" id="A0A5A9NCL1"/>
<accession>A0A5A9NCL1</accession>